<keyword evidence="2" id="KW-0732">Signal</keyword>
<feature type="active site" evidence="7">
    <location>
        <position position="146"/>
    </location>
</feature>
<dbReference type="GO" id="GO:0008360">
    <property type="term" value="P:regulation of cell shape"/>
    <property type="evidence" value="ECO:0007669"/>
    <property type="project" value="UniProtKB-KW"/>
</dbReference>
<reference evidence="12 13" key="1">
    <citation type="journal article" date="2016" name="Nat. Commun.">
        <title>Thousands of microbial genomes shed light on interconnected biogeochemical processes in an aquifer system.</title>
        <authorList>
            <person name="Anantharaman K."/>
            <person name="Brown C.T."/>
            <person name="Hug L.A."/>
            <person name="Sharon I."/>
            <person name="Castelle C.J."/>
            <person name="Probst A.J."/>
            <person name="Thomas B.C."/>
            <person name="Singh A."/>
            <person name="Wilkins M.J."/>
            <person name="Karaoz U."/>
            <person name="Brodie E.L."/>
            <person name="Williams K.H."/>
            <person name="Hubbard S.S."/>
            <person name="Banfield J.F."/>
        </authorList>
    </citation>
    <scope>NUCLEOTIDE SEQUENCE [LARGE SCALE GENOMIC DNA]</scope>
</reference>
<gene>
    <name evidence="12" type="ORF">A2431_04255</name>
</gene>
<evidence type="ECO:0000313" key="13">
    <source>
        <dbReference type="Proteomes" id="UP000177697"/>
    </source>
</evidence>
<dbReference type="EMBL" id="MHWW01000001">
    <property type="protein sequence ID" value="OHB16526.1"/>
    <property type="molecule type" value="Genomic_DNA"/>
</dbReference>
<comment type="similarity">
    <text evidence="1 9">Belongs to the peptidase S11 family.</text>
</comment>
<dbReference type="PANTHER" id="PTHR21581">
    <property type="entry name" value="D-ALANYL-D-ALANINE CARBOXYPEPTIDASE"/>
    <property type="match status" value="1"/>
</dbReference>
<keyword evidence="6" id="KW-0961">Cell wall biogenesis/degradation</keyword>
<dbReference type="AlphaFoldDB" id="A0A1G2V4G7"/>
<evidence type="ECO:0000256" key="3">
    <source>
        <dbReference type="ARBA" id="ARBA00022801"/>
    </source>
</evidence>
<dbReference type="GO" id="GO:0009002">
    <property type="term" value="F:serine-type D-Ala-D-Ala carboxypeptidase activity"/>
    <property type="evidence" value="ECO:0007669"/>
    <property type="project" value="InterPro"/>
</dbReference>
<dbReference type="InterPro" id="IPR001967">
    <property type="entry name" value="Peptidase_S11_N"/>
</dbReference>
<keyword evidence="4" id="KW-0133">Cell shape</keyword>
<evidence type="ECO:0000256" key="9">
    <source>
        <dbReference type="RuleBase" id="RU004016"/>
    </source>
</evidence>
<evidence type="ECO:0000256" key="2">
    <source>
        <dbReference type="ARBA" id="ARBA00022729"/>
    </source>
</evidence>
<dbReference type="GO" id="GO:0071555">
    <property type="term" value="P:cell wall organization"/>
    <property type="evidence" value="ECO:0007669"/>
    <property type="project" value="UniProtKB-KW"/>
</dbReference>
<feature type="domain" description="Peptidase S11 D-alanyl-D-alanine carboxypeptidase A N-terminal" evidence="11">
    <location>
        <begin position="60"/>
        <end position="301"/>
    </location>
</feature>
<sequence length="324" mass="36059">MWNNLKNFFEMEMRTKYFVHVLFFLFVASAIVFGLLIIGQKSLLNKNKTPAIAKIDPFQEIQLEAKSAVVWDVINNRELFTKEGDNSLPLASLTKVMTALVISAKFPDSSNIQILQEYLEPEGDSNLVVGDIWQASDLRDFTLLTSSNDGAFALAAVAEAKENNLGNGLYTQEDLRNKFIEEMNDTASEIGLSNSRFFNEHGLDRTVDRGGAYGSAKDMAMLFAYTLQNFPDMLEATRYKKLEFKSAEKVYSATNTNDFVDQIPNLIASKTGYTDLAGGNLVIAYDAGLNRPIIISVLGSSTEGRFTDALKLSEASLKYLQQEE</sequence>
<comment type="caution">
    <text evidence="12">The sequence shown here is derived from an EMBL/GenBank/DDBJ whole genome shotgun (WGS) entry which is preliminary data.</text>
</comment>
<dbReference type="SUPFAM" id="SSF56601">
    <property type="entry name" value="beta-lactamase/transpeptidase-like"/>
    <property type="match status" value="1"/>
</dbReference>
<evidence type="ECO:0000313" key="12">
    <source>
        <dbReference type="EMBL" id="OHB16526.1"/>
    </source>
</evidence>
<evidence type="ECO:0000256" key="5">
    <source>
        <dbReference type="ARBA" id="ARBA00022984"/>
    </source>
</evidence>
<proteinExistence type="inferred from homology"/>
<dbReference type="Proteomes" id="UP000177697">
    <property type="component" value="Unassembled WGS sequence"/>
</dbReference>
<evidence type="ECO:0000256" key="10">
    <source>
        <dbReference type="SAM" id="Phobius"/>
    </source>
</evidence>
<keyword evidence="5" id="KW-0573">Peptidoglycan synthesis</keyword>
<evidence type="ECO:0000256" key="1">
    <source>
        <dbReference type="ARBA" id="ARBA00007164"/>
    </source>
</evidence>
<keyword evidence="10" id="KW-0472">Membrane</keyword>
<dbReference type="PRINTS" id="PR00725">
    <property type="entry name" value="DADACBPTASE1"/>
</dbReference>
<keyword evidence="3" id="KW-0378">Hydrolase</keyword>
<feature type="active site" description="Acyl-ester intermediate" evidence="7">
    <location>
        <position position="92"/>
    </location>
</feature>
<dbReference type="GO" id="GO:0006508">
    <property type="term" value="P:proteolysis"/>
    <property type="evidence" value="ECO:0007669"/>
    <property type="project" value="InterPro"/>
</dbReference>
<keyword evidence="10" id="KW-1133">Transmembrane helix</keyword>
<organism evidence="12 13">
    <name type="scientific">Candidatus Zambryskibacteria bacterium RIFOXYC1_FULL_39_10</name>
    <dbReference type="NCBI Taxonomy" id="1802779"/>
    <lineage>
        <taxon>Bacteria</taxon>
        <taxon>Candidatus Zambryskiibacteriota</taxon>
    </lineage>
</organism>
<evidence type="ECO:0000256" key="7">
    <source>
        <dbReference type="PIRSR" id="PIRSR618044-1"/>
    </source>
</evidence>
<evidence type="ECO:0000256" key="6">
    <source>
        <dbReference type="ARBA" id="ARBA00023316"/>
    </source>
</evidence>
<dbReference type="InterPro" id="IPR018044">
    <property type="entry name" value="Peptidase_S11"/>
</dbReference>
<name>A0A1G2V4G7_9BACT</name>
<dbReference type="InterPro" id="IPR012338">
    <property type="entry name" value="Beta-lactam/transpept-like"/>
</dbReference>
<dbReference type="Pfam" id="PF00768">
    <property type="entry name" value="Peptidase_S11"/>
    <property type="match status" value="1"/>
</dbReference>
<dbReference type="PANTHER" id="PTHR21581:SF6">
    <property type="entry name" value="TRAFFICKING PROTEIN PARTICLE COMPLEX SUBUNIT 12"/>
    <property type="match status" value="1"/>
</dbReference>
<dbReference type="Gene3D" id="3.40.710.10">
    <property type="entry name" value="DD-peptidase/beta-lactamase superfamily"/>
    <property type="match status" value="1"/>
</dbReference>
<keyword evidence="10" id="KW-0812">Transmembrane</keyword>
<accession>A0A1G2V4G7</accession>
<feature type="active site" description="Proton acceptor" evidence="7">
    <location>
        <position position="95"/>
    </location>
</feature>
<evidence type="ECO:0000256" key="4">
    <source>
        <dbReference type="ARBA" id="ARBA00022960"/>
    </source>
</evidence>
<feature type="binding site" evidence="8">
    <location>
        <position position="270"/>
    </location>
    <ligand>
        <name>substrate</name>
    </ligand>
</feature>
<evidence type="ECO:0000259" key="11">
    <source>
        <dbReference type="Pfam" id="PF00768"/>
    </source>
</evidence>
<protein>
    <recommendedName>
        <fullName evidence="11">Peptidase S11 D-alanyl-D-alanine carboxypeptidase A N-terminal domain-containing protein</fullName>
    </recommendedName>
</protein>
<evidence type="ECO:0000256" key="8">
    <source>
        <dbReference type="PIRSR" id="PIRSR618044-2"/>
    </source>
</evidence>
<feature type="transmembrane region" description="Helical" evidence="10">
    <location>
        <begin position="17"/>
        <end position="38"/>
    </location>
</feature>
<dbReference type="GO" id="GO:0009252">
    <property type="term" value="P:peptidoglycan biosynthetic process"/>
    <property type="evidence" value="ECO:0007669"/>
    <property type="project" value="UniProtKB-KW"/>
</dbReference>